<reference evidence="4 5" key="1">
    <citation type="submission" date="2019-03" db="EMBL/GenBank/DDBJ databases">
        <title>Rhodosporidium diobovatum UCD-FST 08-225 genome sequencing, assembly, and annotation.</title>
        <authorList>
            <person name="Fakankun I.U."/>
            <person name="Fristensky B."/>
            <person name="Levin D.B."/>
        </authorList>
    </citation>
    <scope>NUCLEOTIDE SEQUENCE [LARGE SCALE GENOMIC DNA]</scope>
    <source>
        <strain evidence="4 5">UCD-FST 08-225</strain>
    </source>
</reference>
<evidence type="ECO:0000256" key="3">
    <source>
        <dbReference type="SAM" id="MobiDB-lite"/>
    </source>
</evidence>
<dbReference type="Gene3D" id="1.25.40.10">
    <property type="entry name" value="Tetratricopeptide repeat domain"/>
    <property type="match status" value="1"/>
</dbReference>
<dbReference type="PANTHER" id="PTHR44858">
    <property type="entry name" value="TETRATRICOPEPTIDE REPEAT PROTEIN 6"/>
    <property type="match status" value="1"/>
</dbReference>
<dbReference type="InterPro" id="IPR050498">
    <property type="entry name" value="Ycf3"/>
</dbReference>
<dbReference type="PANTHER" id="PTHR44858:SF1">
    <property type="entry name" value="UDP-N-ACETYLGLUCOSAMINE--PEPTIDE N-ACETYLGLUCOSAMINYLTRANSFERASE SPINDLY-RELATED"/>
    <property type="match status" value="1"/>
</dbReference>
<feature type="compositionally biased region" description="Low complexity" evidence="3">
    <location>
        <begin position="230"/>
        <end position="258"/>
    </location>
</feature>
<accession>A0A5C5G2I2</accession>
<name>A0A5C5G2I2_9BASI</name>
<feature type="region of interest" description="Disordered" evidence="3">
    <location>
        <begin position="293"/>
        <end position="323"/>
    </location>
</feature>
<feature type="region of interest" description="Disordered" evidence="3">
    <location>
        <begin position="639"/>
        <end position="658"/>
    </location>
</feature>
<keyword evidence="5" id="KW-1185">Reference proteome</keyword>
<dbReference type="Proteomes" id="UP000311382">
    <property type="component" value="Unassembled WGS sequence"/>
</dbReference>
<feature type="compositionally biased region" description="Basic and acidic residues" evidence="3">
    <location>
        <begin position="639"/>
        <end position="648"/>
    </location>
</feature>
<feature type="compositionally biased region" description="Pro residues" evidence="3">
    <location>
        <begin position="215"/>
        <end position="229"/>
    </location>
</feature>
<dbReference type="SUPFAM" id="SSF48452">
    <property type="entry name" value="TPR-like"/>
    <property type="match status" value="1"/>
</dbReference>
<dbReference type="EMBL" id="SOZI01000012">
    <property type="protein sequence ID" value="TNY23343.1"/>
    <property type="molecule type" value="Genomic_DNA"/>
</dbReference>
<keyword evidence="2" id="KW-0802">TPR repeat</keyword>
<dbReference type="AlphaFoldDB" id="A0A5C5G2I2"/>
<sequence length="754" mass="81610">MSFGALSAVGACVQIVKTLYEYYAVHSRNKALLDILEGFSQNLEISLERLQAREEMLKLGRNDALESIERDFSNAKAWLLTNDKNLRSIWTALQASDKLADLDARLTKAFASKMAVAIFAALQDTRAGVVKLQTTIEGLPTNLETVCRTSTREAIHEAITELKKEAYEAVGGGGGDGKKGFKSGEAEKIISALVDQLAAQERIKEEEEELVSPVDFPPGRPSPGLPVPYAPAGASSSSASRRTSSYAPSSTTATAAATDDPFEPAPSRASSLFSRRQSTATLATSVVHSDGENFALTTSGDDASVRTGKSKGKSKKDRLPPGAIVFHPRDPFTDAELLDPVLANDGLIHDRWSLVTGSHKNLRDPGEPLLIVGDVVQLREALFKSSPDRRTEWSERRQAYRHETLDLYKDANYTQLPDLINRLSHVLLFEPTSVSLRVRRGLCYHRLRLLDAALQDLDAAVDLSRRGVDGERDTHEPDVDALRARALVLEEMHENAAAVRDIDLVLASTPHDVLALSLRAALRGVAGDVKGAQADLAATNAAVRNGKAYRSRLGDADCDLEYLARGWAYCHVGDFASAVADFGFSASLKDPSEPYTLACRALAQLKNEETAGALSPETLTSCLVELDEAIDQLRKVAVKEEKHHESSGRRTSGAPVLRSGEDGLPVAAFPLLLLRASARTTQGDLGLALHDFETALRLRPPCVKDAASVRAALAELRAACGDLDGAQRDFDRALAVCEPGQRFAIVQAREEHSV</sequence>
<dbReference type="SMART" id="SM00028">
    <property type="entry name" value="TPR"/>
    <property type="match status" value="4"/>
</dbReference>
<evidence type="ECO:0000256" key="1">
    <source>
        <dbReference type="ARBA" id="ARBA00022737"/>
    </source>
</evidence>
<evidence type="ECO:0000256" key="2">
    <source>
        <dbReference type="ARBA" id="ARBA00022803"/>
    </source>
</evidence>
<organism evidence="4 5">
    <name type="scientific">Rhodotorula diobovata</name>
    <dbReference type="NCBI Taxonomy" id="5288"/>
    <lineage>
        <taxon>Eukaryota</taxon>
        <taxon>Fungi</taxon>
        <taxon>Dikarya</taxon>
        <taxon>Basidiomycota</taxon>
        <taxon>Pucciniomycotina</taxon>
        <taxon>Microbotryomycetes</taxon>
        <taxon>Sporidiobolales</taxon>
        <taxon>Sporidiobolaceae</taxon>
        <taxon>Rhodotorula</taxon>
    </lineage>
</organism>
<dbReference type="InterPro" id="IPR019734">
    <property type="entry name" value="TPR_rpt"/>
</dbReference>
<comment type="caution">
    <text evidence="4">The sequence shown here is derived from an EMBL/GenBank/DDBJ whole genome shotgun (WGS) entry which is preliminary data.</text>
</comment>
<evidence type="ECO:0000313" key="4">
    <source>
        <dbReference type="EMBL" id="TNY23343.1"/>
    </source>
</evidence>
<proteinExistence type="predicted"/>
<feature type="region of interest" description="Disordered" evidence="3">
    <location>
        <begin position="204"/>
        <end position="276"/>
    </location>
</feature>
<dbReference type="InterPro" id="IPR011990">
    <property type="entry name" value="TPR-like_helical_dom_sf"/>
</dbReference>
<dbReference type="OrthoDB" id="1926212at2759"/>
<keyword evidence="1" id="KW-0677">Repeat</keyword>
<gene>
    <name evidence="4" type="ORF">DMC30DRAFT_32633</name>
</gene>
<evidence type="ECO:0000313" key="5">
    <source>
        <dbReference type="Proteomes" id="UP000311382"/>
    </source>
</evidence>
<protein>
    <submittedName>
        <fullName evidence="4">Uncharacterized protein</fullName>
    </submittedName>
</protein>